<dbReference type="PANTHER" id="PTHR42861">
    <property type="entry name" value="CALCIUM-TRANSPORTING ATPASE"/>
    <property type="match status" value="1"/>
</dbReference>
<feature type="domain" description="P-type ATPase A" evidence="7">
    <location>
        <begin position="97"/>
        <end position="194"/>
    </location>
</feature>
<dbReference type="InterPro" id="IPR059000">
    <property type="entry name" value="ATPase_P-type_domA"/>
</dbReference>
<accession>A0ABT7N3W7</accession>
<dbReference type="SFLD" id="SFLDF00027">
    <property type="entry name" value="p-type_atpase"/>
    <property type="match status" value="1"/>
</dbReference>
<dbReference type="InterPro" id="IPR023299">
    <property type="entry name" value="ATPase_P-typ_cyto_dom_N"/>
</dbReference>
<dbReference type="RefSeq" id="WP_286290447.1">
    <property type="nucleotide sequence ID" value="NZ_JASXSZ010000007.1"/>
</dbReference>
<dbReference type="InterPro" id="IPR001757">
    <property type="entry name" value="P_typ_ATPase"/>
</dbReference>
<name>A0ABT7N3W7_9MICO</name>
<gene>
    <name evidence="8" type="ORF">QSV35_18665</name>
</gene>
<dbReference type="Gene3D" id="3.40.1110.10">
    <property type="entry name" value="Calcium-transporting ATPase, cytoplasmic domain N"/>
    <property type="match status" value="1"/>
</dbReference>
<keyword evidence="3" id="KW-1278">Translocase</keyword>
<evidence type="ECO:0000256" key="5">
    <source>
        <dbReference type="ARBA" id="ARBA00023136"/>
    </source>
</evidence>
<dbReference type="Gene3D" id="3.40.50.1000">
    <property type="entry name" value="HAD superfamily/HAD-like"/>
    <property type="match status" value="1"/>
</dbReference>
<feature type="transmembrane region" description="Helical" evidence="6">
    <location>
        <begin position="213"/>
        <end position="233"/>
    </location>
</feature>
<keyword evidence="9" id="KW-1185">Reference proteome</keyword>
<protein>
    <submittedName>
        <fullName evidence="8">HAD-IC family P-type ATPase</fullName>
    </submittedName>
</protein>
<evidence type="ECO:0000256" key="3">
    <source>
        <dbReference type="ARBA" id="ARBA00022967"/>
    </source>
</evidence>
<keyword evidence="2 6" id="KW-0812">Transmembrane</keyword>
<dbReference type="InterPro" id="IPR023298">
    <property type="entry name" value="ATPase_P-typ_TM_dom_sf"/>
</dbReference>
<evidence type="ECO:0000313" key="8">
    <source>
        <dbReference type="EMBL" id="MDL9981358.1"/>
    </source>
</evidence>
<feature type="transmembrane region" description="Helical" evidence="6">
    <location>
        <begin position="42"/>
        <end position="60"/>
    </location>
</feature>
<evidence type="ECO:0000313" key="9">
    <source>
        <dbReference type="Proteomes" id="UP001235064"/>
    </source>
</evidence>
<feature type="transmembrane region" description="Helical" evidence="6">
    <location>
        <begin position="746"/>
        <end position="769"/>
    </location>
</feature>
<proteinExistence type="predicted"/>
<dbReference type="PRINTS" id="PR00119">
    <property type="entry name" value="CATATPASE"/>
</dbReference>
<evidence type="ECO:0000256" key="4">
    <source>
        <dbReference type="ARBA" id="ARBA00022989"/>
    </source>
</evidence>
<comment type="subcellular location">
    <subcellularLocation>
        <location evidence="1">Cell membrane</location>
        <topology evidence="1">Multi-pass membrane protein</topology>
    </subcellularLocation>
</comment>
<feature type="transmembrane region" description="Helical" evidence="6">
    <location>
        <begin position="253"/>
        <end position="277"/>
    </location>
</feature>
<dbReference type="Gene3D" id="1.20.1110.10">
    <property type="entry name" value="Calcium-transporting ATPase, transmembrane domain"/>
    <property type="match status" value="1"/>
</dbReference>
<evidence type="ECO:0000256" key="6">
    <source>
        <dbReference type="SAM" id="Phobius"/>
    </source>
</evidence>
<dbReference type="InterPro" id="IPR023214">
    <property type="entry name" value="HAD_sf"/>
</dbReference>
<dbReference type="InterPro" id="IPR044492">
    <property type="entry name" value="P_typ_ATPase_HD_dom"/>
</dbReference>
<dbReference type="Pfam" id="PF00122">
    <property type="entry name" value="E1-E2_ATPase"/>
    <property type="match status" value="1"/>
</dbReference>
<dbReference type="SFLD" id="SFLDG00002">
    <property type="entry name" value="C1.7:_P-type_atpase_like"/>
    <property type="match status" value="1"/>
</dbReference>
<dbReference type="PROSITE" id="PS00154">
    <property type="entry name" value="ATPASE_E1_E2"/>
    <property type="match status" value="1"/>
</dbReference>
<reference evidence="8 9" key="1">
    <citation type="submission" date="2023-06" db="EMBL/GenBank/DDBJ databases">
        <title>Microbacterium sp. nov., isolated from a waste landfill.</title>
        <authorList>
            <person name="Wen W."/>
        </authorList>
    </citation>
    <scope>NUCLEOTIDE SEQUENCE [LARGE SCALE GENOMIC DNA]</scope>
    <source>
        <strain evidence="8 9">ASV49</strain>
    </source>
</reference>
<dbReference type="Pfam" id="PF00702">
    <property type="entry name" value="Hydrolase"/>
    <property type="match status" value="1"/>
</dbReference>
<feature type="transmembrane region" description="Helical" evidence="6">
    <location>
        <begin position="655"/>
        <end position="674"/>
    </location>
</feature>
<dbReference type="EMBL" id="JASXSZ010000007">
    <property type="protein sequence ID" value="MDL9981358.1"/>
    <property type="molecule type" value="Genomic_DNA"/>
</dbReference>
<feature type="transmembrane region" description="Helical" evidence="6">
    <location>
        <begin position="781"/>
        <end position="799"/>
    </location>
</feature>
<evidence type="ECO:0000259" key="7">
    <source>
        <dbReference type="Pfam" id="PF00122"/>
    </source>
</evidence>
<dbReference type="Proteomes" id="UP001235064">
    <property type="component" value="Unassembled WGS sequence"/>
</dbReference>
<dbReference type="Gene3D" id="2.70.150.10">
    <property type="entry name" value="Calcium-transporting ATPase, cytoplasmic transduction domain A"/>
    <property type="match status" value="1"/>
</dbReference>
<dbReference type="SUPFAM" id="SSF81665">
    <property type="entry name" value="Calcium ATPase, transmembrane domain M"/>
    <property type="match status" value="1"/>
</dbReference>
<dbReference type="SUPFAM" id="SSF81653">
    <property type="entry name" value="Calcium ATPase, transduction domain A"/>
    <property type="match status" value="1"/>
</dbReference>
<sequence>MDAATLDGLTTAEVAERVANGETNAFDADTSRTWWSIVRANVFTLFNGIVIACFALLLLLGHWQDALFGFAAIFNTLIGCYQEIRAKIALDRLALLHAPRARVRRDGIDLEVAQGDVVLGDLLVLRAGDQIAADAVVRSARGMQVDESMLTGESDAVDKTPGGEILSGSIVVGGEGLAEATKVGADSYANSFAHEARSFSMMRSELKRSIDRVLTWIGWAIGPVALLVTNSQVQIHGGWAVALKDGSWRDAAVSSIAIIIAMIPLGLVLMTSIAFAVGAARLATQQVLVQELPAVEGLARVDVICLDKTGTLTFGDIGFDADHPLDITRPGVEGWRDALAWFGAAPDANATARSIGDGHPVTRPLTAQRSIPFSSARKWSAVSVAEAPGTWVLGAPSLVFPDAAQIAVEWEGPSAENGEASLADVVRELASQGKRTLVLAHGDAALDDAHVDAERLPQVSPVALVTLVEQVRPDAAQTLSYFAEQGVTVKIISGDNPDTVATIARRVGLEVEEGIDAQTLPDDVDALADVLERSTVFGRVTPDQKKAMVTALQSRGHTVAMTGDGVNDALAIKNADIGIAMESGSAATKAVARLVLLDGQFSHLPGVVAEGRRVTANIERVSMLFLTKTAYATAIALLFGILLLPIPFLPRQLSLTDGLTIGIPAFFLALLPNARRYRPGFLRRSLSFAIPAGIVVGVALTAYSRIAGEAWGVDLDHVRTGATLIVAFLGLWVLVLVSLPFTWIKAVIVAAMVAGLGLALAIPFVANFFKMTLPTGDALTLVWWISGAGIVLIGIVRVIQLSWLRRTDPEA</sequence>
<dbReference type="NCBIfam" id="TIGR01494">
    <property type="entry name" value="ATPase_P-type"/>
    <property type="match status" value="2"/>
</dbReference>
<keyword evidence="5 6" id="KW-0472">Membrane</keyword>
<dbReference type="InterPro" id="IPR008250">
    <property type="entry name" value="ATPase_P-typ_transduc_dom_A_sf"/>
</dbReference>
<dbReference type="PRINTS" id="PR00120">
    <property type="entry name" value="HATPASE"/>
</dbReference>
<evidence type="ECO:0000256" key="1">
    <source>
        <dbReference type="ARBA" id="ARBA00004651"/>
    </source>
</evidence>
<dbReference type="SFLD" id="SFLDS00003">
    <property type="entry name" value="Haloacid_Dehalogenase"/>
    <property type="match status" value="1"/>
</dbReference>
<feature type="transmembrane region" description="Helical" evidence="6">
    <location>
        <begin position="718"/>
        <end position="739"/>
    </location>
</feature>
<comment type="caution">
    <text evidence="8">The sequence shown here is derived from an EMBL/GenBank/DDBJ whole genome shotgun (WGS) entry which is preliminary data.</text>
</comment>
<feature type="transmembrane region" description="Helical" evidence="6">
    <location>
        <begin position="630"/>
        <end position="649"/>
    </location>
</feature>
<feature type="transmembrane region" description="Helical" evidence="6">
    <location>
        <begin position="686"/>
        <end position="706"/>
    </location>
</feature>
<dbReference type="InterPro" id="IPR018303">
    <property type="entry name" value="ATPase_P-typ_P_site"/>
</dbReference>
<evidence type="ECO:0000256" key="2">
    <source>
        <dbReference type="ARBA" id="ARBA00022692"/>
    </source>
</evidence>
<feature type="transmembrane region" description="Helical" evidence="6">
    <location>
        <begin position="66"/>
        <end position="84"/>
    </location>
</feature>
<dbReference type="InterPro" id="IPR036412">
    <property type="entry name" value="HAD-like_sf"/>
</dbReference>
<organism evidence="8 9">
    <name type="scientific">Microbacterium candidum</name>
    <dbReference type="NCBI Taxonomy" id="3041922"/>
    <lineage>
        <taxon>Bacteria</taxon>
        <taxon>Bacillati</taxon>
        <taxon>Actinomycetota</taxon>
        <taxon>Actinomycetes</taxon>
        <taxon>Micrococcales</taxon>
        <taxon>Microbacteriaceae</taxon>
        <taxon>Microbacterium</taxon>
    </lineage>
</organism>
<dbReference type="SUPFAM" id="SSF56784">
    <property type="entry name" value="HAD-like"/>
    <property type="match status" value="1"/>
</dbReference>
<keyword evidence="4 6" id="KW-1133">Transmembrane helix</keyword>